<evidence type="ECO:0000313" key="1">
    <source>
        <dbReference type="EMBL" id="BAD05366.1"/>
    </source>
</evidence>
<dbReference type="Proteomes" id="UP000000763">
    <property type="component" value="Chromosome 8"/>
</dbReference>
<accession>Q6ZB33</accession>
<dbReference type="AlphaFoldDB" id="Q6ZB33"/>
<proteinExistence type="predicted"/>
<gene>
    <name evidence="1" type="primary">OJ1267_E11.7</name>
</gene>
<reference evidence="2" key="1">
    <citation type="journal article" date="2005" name="Nature">
        <title>The map-based sequence of the rice genome.</title>
        <authorList>
            <consortium name="International rice genome sequencing project (IRGSP)"/>
            <person name="Matsumoto T."/>
            <person name="Wu J."/>
            <person name="Kanamori H."/>
            <person name="Katayose Y."/>
            <person name="Fujisawa M."/>
            <person name="Namiki N."/>
            <person name="Mizuno H."/>
            <person name="Yamamoto K."/>
            <person name="Antonio B.A."/>
            <person name="Baba T."/>
            <person name="Sakata K."/>
            <person name="Nagamura Y."/>
            <person name="Aoki H."/>
            <person name="Arikawa K."/>
            <person name="Arita K."/>
            <person name="Bito T."/>
            <person name="Chiden Y."/>
            <person name="Fujitsuka N."/>
            <person name="Fukunaka R."/>
            <person name="Hamada M."/>
            <person name="Harada C."/>
            <person name="Hayashi A."/>
            <person name="Hijishita S."/>
            <person name="Honda M."/>
            <person name="Hosokawa S."/>
            <person name="Ichikawa Y."/>
            <person name="Idonuma A."/>
            <person name="Iijima M."/>
            <person name="Ikeda M."/>
            <person name="Ikeno M."/>
            <person name="Ito K."/>
            <person name="Ito S."/>
            <person name="Ito T."/>
            <person name="Ito Y."/>
            <person name="Ito Y."/>
            <person name="Iwabuchi A."/>
            <person name="Kamiya K."/>
            <person name="Karasawa W."/>
            <person name="Kurita K."/>
            <person name="Katagiri S."/>
            <person name="Kikuta A."/>
            <person name="Kobayashi H."/>
            <person name="Kobayashi N."/>
            <person name="Machita K."/>
            <person name="Maehara T."/>
            <person name="Masukawa M."/>
            <person name="Mizubayashi T."/>
            <person name="Mukai Y."/>
            <person name="Nagasaki H."/>
            <person name="Nagata Y."/>
            <person name="Naito S."/>
            <person name="Nakashima M."/>
            <person name="Nakama Y."/>
            <person name="Nakamichi Y."/>
            <person name="Nakamura M."/>
            <person name="Meguro A."/>
            <person name="Negishi M."/>
            <person name="Ohta I."/>
            <person name="Ohta T."/>
            <person name="Okamoto M."/>
            <person name="Ono N."/>
            <person name="Saji S."/>
            <person name="Sakaguchi M."/>
            <person name="Sakai K."/>
            <person name="Shibata M."/>
            <person name="Shimokawa T."/>
            <person name="Song J."/>
            <person name="Takazaki Y."/>
            <person name="Terasawa K."/>
            <person name="Tsugane M."/>
            <person name="Tsuji K."/>
            <person name="Ueda S."/>
            <person name="Waki K."/>
            <person name="Yamagata H."/>
            <person name="Yamamoto M."/>
            <person name="Yamamoto S."/>
            <person name="Yamane H."/>
            <person name="Yoshiki S."/>
            <person name="Yoshihara R."/>
            <person name="Yukawa K."/>
            <person name="Zhong H."/>
            <person name="Yano M."/>
            <person name="Yuan Q."/>
            <person name="Ouyang S."/>
            <person name="Liu J."/>
            <person name="Jones K.M."/>
            <person name="Gansberger K."/>
            <person name="Moffat K."/>
            <person name="Hill J."/>
            <person name="Bera J."/>
            <person name="Fadrosh D."/>
            <person name="Jin S."/>
            <person name="Johri S."/>
            <person name="Kim M."/>
            <person name="Overton L."/>
            <person name="Reardon M."/>
            <person name="Tsitrin T."/>
            <person name="Vuong H."/>
            <person name="Weaver B."/>
            <person name="Ciecko A."/>
            <person name="Tallon L."/>
            <person name="Jackson J."/>
            <person name="Pai G."/>
            <person name="Aken S.V."/>
            <person name="Utterback T."/>
            <person name="Reidmuller S."/>
            <person name="Feldblyum T."/>
            <person name="Hsiao J."/>
            <person name="Zismann V."/>
            <person name="Iobst S."/>
            <person name="de Vazeille A.R."/>
            <person name="Buell C.R."/>
            <person name="Ying K."/>
            <person name="Li Y."/>
            <person name="Lu T."/>
            <person name="Huang Y."/>
            <person name="Zhao Q."/>
            <person name="Feng Q."/>
            <person name="Zhang L."/>
            <person name="Zhu J."/>
            <person name="Weng Q."/>
            <person name="Mu J."/>
            <person name="Lu Y."/>
            <person name="Fan D."/>
            <person name="Liu Y."/>
            <person name="Guan J."/>
            <person name="Zhang Y."/>
            <person name="Yu S."/>
            <person name="Liu X."/>
            <person name="Zhang Y."/>
            <person name="Hong G."/>
            <person name="Han B."/>
            <person name="Choisne N."/>
            <person name="Demange N."/>
            <person name="Orjeda G."/>
            <person name="Samain S."/>
            <person name="Cattolico L."/>
            <person name="Pelletier E."/>
            <person name="Couloux A."/>
            <person name="Segurens B."/>
            <person name="Wincker P."/>
            <person name="D'Hont A."/>
            <person name="Scarpelli C."/>
            <person name="Weissenbach J."/>
            <person name="Salanoubat M."/>
            <person name="Quetier F."/>
            <person name="Yu Y."/>
            <person name="Kim H.R."/>
            <person name="Rambo T."/>
            <person name="Currie J."/>
            <person name="Collura K."/>
            <person name="Luo M."/>
            <person name="Yang T."/>
            <person name="Ammiraju J.S.S."/>
            <person name="Engler F."/>
            <person name="Soderlund C."/>
            <person name="Wing R.A."/>
            <person name="Palmer L.E."/>
            <person name="de la Bastide M."/>
            <person name="Spiegel L."/>
            <person name="Nascimento L."/>
            <person name="Zutavern T."/>
            <person name="O'Shaughnessy A."/>
            <person name="Dike S."/>
            <person name="Dedhia N."/>
            <person name="Preston R."/>
            <person name="Balija V."/>
            <person name="McCombie W.R."/>
            <person name="Chow T."/>
            <person name="Chen H."/>
            <person name="Chung M."/>
            <person name="Chen C."/>
            <person name="Shaw J."/>
            <person name="Wu H."/>
            <person name="Hsiao K."/>
            <person name="Chao Y."/>
            <person name="Chu M."/>
            <person name="Cheng C."/>
            <person name="Hour A."/>
            <person name="Lee P."/>
            <person name="Lin S."/>
            <person name="Lin Y."/>
            <person name="Liou J."/>
            <person name="Liu S."/>
            <person name="Hsing Y."/>
            <person name="Raghuvanshi S."/>
            <person name="Mohanty A."/>
            <person name="Bharti A.K."/>
            <person name="Gaur A."/>
            <person name="Gupta V."/>
            <person name="Kumar D."/>
            <person name="Ravi V."/>
            <person name="Vij S."/>
            <person name="Kapur A."/>
            <person name="Khurana P."/>
            <person name="Khurana P."/>
            <person name="Khurana J.P."/>
            <person name="Tyagi A.K."/>
            <person name="Gaikwad K."/>
            <person name="Singh A."/>
            <person name="Dalal V."/>
            <person name="Srivastava S."/>
            <person name="Dixit A."/>
            <person name="Pal A.K."/>
            <person name="Ghazi I.A."/>
            <person name="Yadav M."/>
            <person name="Pandit A."/>
            <person name="Bhargava A."/>
            <person name="Sureshbabu K."/>
            <person name="Batra K."/>
            <person name="Sharma T.R."/>
            <person name="Mohapatra T."/>
            <person name="Singh N.K."/>
            <person name="Messing J."/>
            <person name="Nelson A.B."/>
            <person name="Fuks G."/>
            <person name="Kavchok S."/>
            <person name="Keizer G."/>
            <person name="Linton E."/>
            <person name="Llaca V."/>
            <person name="Song R."/>
            <person name="Tanyolac B."/>
            <person name="Young S."/>
            <person name="Ho-Il K."/>
            <person name="Hahn J.H."/>
            <person name="Sangsakoo G."/>
            <person name="Vanavichit A."/>
            <person name="de Mattos Luiz.A.T."/>
            <person name="Zimmer P.D."/>
            <person name="Malone G."/>
            <person name="Dellagostin O."/>
            <person name="de Oliveira A.C."/>
            <person name="Bevan M."/>
            <person name="Bancroft I."/>
            <person name="Minx P."/>
            <person name="Cordum H."/>
            <person name="Wilson R."/>
            <person name="Cheng Z."/>
            <person name="Jin W."/>
            <person name="Jiang J."/>
            <person name="Leong S.A."/>
            <person name="Iwama H."/>
            <person name="Gojobori T."/>
            <person name="Itoh T."/>
            <person name="Niimura Y."/>
            <person name="Fujii Y."/>
            <person name="Habara T."/>
            <person name="Sakai H."/>
            <person name="Sato Y."/>
            <person name="Wilson G."/>
            <person name="Kumar K."/>
            <person name="McCouch S."/>
            <person name="Juretic N."/>
            <person name="Hoen D."/>
            <person name="Wright S."/>
            <person name="Bruskiewich R."/>
            <person name="Bureau T."/>
            <person name="Miyao A."/>
            <person name="Hirochika H."/>
            <person name="Nishikawa T."/>
            <person name="Kadowaki K."/>
            <person name="Sugiura M."/>
            <person name="Burr B."/>
            <person name="Sasaki T."/>
        </authorList>
    </citation>
    <scope>NUCLEOTIDE SEQUENCE [LARGE SCALE GENOMIC DNA]</scope>
    <source>
        <strain evidence="2">cv. Nipponbare</strain>
    </source>
</reference>
<sequence length="103" mass="12479">MRVMHEWYLKVSRKALSFISVKVPRDDFMSKTNEIFIINFRDLHALFKLDKMDINLVVAFCVTTIFYSRARKFYVKHHRPVKDVQRKKLHVKTDWPIPQIILM</sequence>
<organism evidence="1 2">
    <name type="scientific">Oryza sativa subsp. japonica</name>
    <name type="common">Rice</name>
    <dbReference type="NCBI Taxonomy" id="39947"/>
    <lineage>
        <taxon>Eukaryota</taxon>
        <taxon>Viridiplantae</taxon>
        <taxon>Streptophyta</taxon>
        <taxon>Embryophyta</taxon>
        <taxon>Tracheophyta</taxon>
        <taxon>Spermatophyta</taxon>
        <taxon>Magnoliopsida</taxon>
        <taxon>Liliopsida</taxon>
        <taxon>Poales</taxon>
        <taxon>Poaceae</taxon>
        <taxon>BOP clade</taxon>
        <taxon>Oryzoideae</taxon>
        <taxon>Oryzeae</taxon>
        <taxon>Oryzinae</taxon>
        <taxon>Oryza</taxon>
        <taxon>Oryza sativa</taxon>
    </lineage>
</organism>
<name>Q6ZB33_ORYSJ</name>
<reference evidence="2" key="2">
    <citation type="journal article" date="2008" name="Nucleic Acids Res.">
        <title>The rice annotation project database (RAP-DB): 2008 update.</title>
        <authorList>
            <consortium name="The rice annotation project (RAP)"/>
        </authorList>
    </citation>
    <scope>GENOME REANNOTATION</scope>
    <source>
        <strain evidence="2">cv. Nipponbare</strain>
    </source>
</reference>
<evidence type="ECO:0000313" key="2">
    <source>
        <dbReference type="Proteomes" id="UP000000763"/>
    </source>
</evidence>
<dbReference type="EMBL" id="AP004647">
    <property type="protein sequence ID" value="BAD05366.1"/>
    <property type="molecule type" value="Genomic_DNA"/>
</dbReference>
<protein>
    <submittedName>
        <fullName evidence="1">Uncharacterized protein</fullName>
    </submittedName>
</protein>